<name>A0ABN3UQF4_9MICO</name>
<reference evidence="2 3" key="1">
    <citation type="journal article" date="2019" name="Int. J. Syst. Evol. Microbiol.">
        <title>The Global Catalogue of Microorganisms (GCM) 10K type strain sequencing project: providing services to taxonomists for standard genome sequencing and annotation.</title>
        <authorList>
            <consortium name="The Broad Institute Genomics Platform"/>
            <consortium name="The Broad Institute Genome Sequencing Center for Infectious Disease"/>
            <person name="Wu L."/>
            <person name="Ma J."/>
        </authorList>
    </citation>
    <scope>NUCLEOTIDE SEQUENCE [LARGE SCALE GENOMIC DNA]</scope>
    <source>
        <strain evidence="2 3">JCM 16378</strain>
    </source>
</reference>
<gene>
    <name evidence="2" type="ORF">GCM10009867_23800</name>
</gene>
<evidence type="ECO:0000256" key="1">
    <source>
        <dbReference type="SAM" id="MobiDB-lite"/>
    </source>
</evidence>
<protein>
    <submittedName>
        <fullName evidence="2">Uncharacterized protein</fullName>
    </submittedName>
</protein>
<evidence type="ECO:0000313" key="3">
    <source>
        <dbReference type="Proteomes" id="UP001501326"/>
    </source>
</evidence>
<dbReference type="RefSeq" id="WP_344193627.1">
    <property type="nucleotide sequence ID" value="NZ_BAAARN010000002.1"/>
</dbReference>
<proteinExistence type="predicted"/>
<dbReference type="Proteomes" id="UP001501326">
    <property type="component" value="Unassembled WGS sequence"/>
</dbReference>
<evidence type="ECO:0000313" key="2">
    <source>
        <dbReference type="EMBL" id="GAA2737265.1"/>
    </source>
</evidence>
<comment type="caution">
    <text evidence="2">The sequence shown here is derived from an EMBL/GenBank/DDBJ whole genome shotgun (WGS) entry which is preliminary data.</text>
</comment>
<sequence>MTPHRSSVPEDKGQNRASDPRASMSWGARQSESESESRAESMARADDELVHCPSCGSEKTTVVQVANRGQGSSIRRDNPGFKCFACGTGWTVTIGSDRERKDAQEL</sequence>
<feature type="compositionally biased region" description="Basic and acidic residues" evidence="1">
    <location>
        <begin position="31"/>
        <end position="50"/>
    </location>
</feature>
<keyword evidence="3" id="KW-1185">Reference proteome</keyword>
<organism evidence="2 3">
    <name type="scientific">Pedococcus aerophilus</name>
    <dbReference type="NCBI Taxonomy" id="436356"/>
    <lineage>
        <taxon>Bacteria</taxon>
        <taxon>Bacillati</taxon>
        <taxon>Actinomycetota</taxon>
        <taxon>Actinomycetes</taxon>
        <taxon>Micrococcales</taxon>
        <taxon>Intrasporangiaceae</taxon>
        <taxon>Pedococcus</taxon>
    </lineage>
</organism>
<accession>A0ABN3UQF4</accession>
<feature type="region of interest" description="Disordered" evidence="1">
    <location>
        <begin position="1"/>
        <end position="54"/>
    </location>
</feature>
<dbReference type="EMBL" id="BAAARN010000002">
    <property type="protein sequence ID" value="GAA2737265.1"/>
    <property type="molecule type" value="Genomic_DNA"/>
</dbReference>